<dbReference type="InterPro" id="IPR011856">
    <property type="entry name" value="tRNA_endonuc-like_dom_sf"/>
</dbReference>
<protein>
    <submittedName>
        <fullName evidence="1">DUF1016 family protein</fullName>
    </submittedName>
</protein>
<proteinExistence type="predicted"/>
<dbReference type="PANTHER" id="PTHR30547">
    <property type="entry name" value="UNCHARACTERIZED PROTEIN YHCG-RELATED"/>
    <property type="match status" value="1"/>
</dbReference>
<evidence type="ECO:0000313" key="2">
    <source>
        <dbReference type="Proteomes" id="UP000283833"/>
    </source>
</evidence>
<dbReference type="Pfam" id="PF06250">
    <property type="entry name" value="YhcG_C"/>
    <property type="match status" value="1"/>
</dbReference>
<reference evidence="1 2" key="1">
    <citation type="submission" date="2018-08" db="EMBL/GenBank/DDBJ databases">
        <title>A genome reference for cultivated species of the human gut microbiota.</title>
        <authorList>
            <person name="Zou Y."/>
            <person name="Xue W."/>
            <person name="Luo G."/>
        </authorList>
    </citation>
    <scope>NUCLEOTIDE SEQUENCE [LARGE SCALE GENOMIC DNA]</scope>
    <source>
        <strain evidence="1 2">AF18-14</strain>
    </source>
</reference>
<dbReference type="Pfam" id="PF17761">
    <property type="entry name" value="DUF1016_N"/>
    <property type="match status" value="1"/>
</dbReference>
<dbReference type="Proteomes" id="UP000283833">
    <property type="component" value="Unassembled WGS sequence"/>
</dbReference>
<gene>
    <name evidence="1" type="ORF">DWX04_10440</name>
</gene>
<dbReference type="Gene3D" id="3.40.1350.10">
    <property type="match status" value="1"/>
</dbReference>
<dbReference type="InterPro" id="IPR009362">
    <property type="entry name" value="YhcG_C"/>
</dbReference>
<dbReference type="InterPro" id="IPR041527">
    <property type="entry name" value="YhcG_N"/>
</dbReference>
<sequence length="387" mass="44748">MNGISQYKDAVEAIKTAILQSQYEALKSVNRIQLALYFGVGKYLSIKTRKGTWGTSALKTISSQLQRELPGLRGFSATSLKKMRLFYENWNMLDATSSVTTDEIEIHKSSVTTDDLPNNAFNEIAANSNVWTFSDIQDFPVEDFFNVPFTHHVEIYSKVQDINQRYYYIHRCAVEHLSVETLVKFIKENAYQHQSEMPNNFGRTIKASDLARKAVMMFKDNYTLDFINVEQIGERDKIDVDERVIEKEIIKRVKDFIMTFGTDFSFIGNQYHLEVYAEDFFPDLLFFNRALNSMVVVELKDGAFKPSYLGQLMTYIRILDDKVKKPHENPTIGIVLCKNANKDFVEYIIQDYNKPMGVATYKTVDDMPEPLRKALPDTEELKKLLEE</sequence>
<organism evidence="1 2">
    <name type="scientific">Phocaeicola vulgatus</name>
    <name type="common">Bacteroides vulgatus</name>
    <dbReference type="NCBI Taxonomy" id="821"/>
    <lineage>
        <taxon>Bacteria</taxon>
        <taxon>Pseudomonadati</taxon>
        <taxon>Bacteroidota</taxon>
        <taxon>Bacteroidia</taxon>
        <taxon>Bacteroidales</taxon>
        <taxon>Bacteroidaceae</taxon>
        <taxon>Phocaeicola</taxon>
    </lineage>
</organism>
<dbReference type="AlphaFoldDB" id="A0A412QS27"/>
<dbReference type="PANTHER" id="PTHR30547:SF0">
    <property type="entry name" value="BLR8175 PROTEIN"/>
    <property type="match status" value="1"/>
</dbReference>
<accession>A0A412QS27</accession>
<dbReference type="RefSeq" id="WP_117852968.1">
    <property type="nucleotide sequence ID" value="NZ_JABDSJ010000057.1"/>
</dbReference>
<comment type="caution">
    <text evidence="1">The sequence shown here is derived from an EMBL/GenBank/DDBJ whole genome shotgun (WGS) entry which is preliminary data.</text>
</comment>
<dbReference type="EMBL" id="QRXI01000011">
    <property type="protein sequence ID" value="RGT93777.1"/>
    <property type="molecule type" value="Genomic_DNA"/>
</dbReference>
<dbReference type="InterPro" id="IPR053148">
    <property type="entry name" value="PD-DEXK-like_domain"/>
</dbReference>
<evidence type="ECO:0000313" key="1">
    <source>
        <dbReference type="EMBL" id="RGT93777.1"/>
    </source>
</evidence>
<dbReference type="GO" id="GO:0003676">
    <property type="term" value="F:nucleic acid binding"/>
    <property type="evidence" value="ECO:0007669"/>
    <property type="project" value="InterPro"/>
</dbReference>
<name>A0A412QS27_PHOVU</name>